<feature type="region of interest" description="Disordered" evidence="1">
    <location>
        <begin position="1"/>
        <end position="26"/>
    </location>
</feature>
<dbReference type="AlphaFoldDB" id="A0ABD5V230"/>
<dbReference type="RefSeq" id="WP_340602298.1">
    <property type="nucleotide sequence ID" value="NZ_JBBMXV010000001.1"/>
</dbReference>
<dbReference type="EMBL" id="JBHSXQ010000001">
    <property type="protein sequence ID" value="MFC6903811.1"/>
    <property type="molecule type" value="Genomic_DNA"/>
</dbReference>
<organism evidence="2 3">
    <name type="scientific">Halalkalicoccus tibetensis</name>
    <dbReference type="NCBI Taxonomy" id="175632"/>
    <lineage>
        <taxon>Archaea</taxon>
        <taxon>Methanobacteriati</taxon>
        <taxon>Methanobacteriota</taxon>
        <taxon>Stenosarchaea group</taxon>
        <taxon>Halobacteria</taxon>
        <taxon>Halobacteriales</taxon>
        <taxon>Halococcaceae</taxon>
        <taxon>Halalkalicoccus</taxon>
    </lineage>
</organism>
<sequence>MREHAAEEMEKSRTALEDANTLREGGGSDEAIVNRLYYACFHAAQAVLYANGYDPSTLRCRHEAVRSRDRSIGRRLILGRAVPEQDAGPSERRGLRA</sequence>
<evidence type="ECO:0000313" key="3">
    <source>
        <dbReference type="Proteomes" id="UP001596312"/>
    </source>
</evidence>
<evidence type="ECO:0000256" key="1">
    <source>
        <dbReference type="SAM" id="MobiDB-lite"/>
    </source>
</evidence>
<evidence type="ECO:0008006" key="4">
    <source>
        <dbReference type="Google" id="ProtNLM"/>
    </source>
</evidence>
<dbReference type="Gene3D" id="1.20.120.330">
    <property type="entry name" value="Nucleotidyltransferases domain 2"/>
    <property type="match status" value="1"/>
</dbReference>
<dbReference type="Proteomes" id="UP001596312">
    <property type="component" value="Unassembled WGS sequence"/>
</dbReference>
<protein>
    <recommendedName>
        <fullName evidence="4">HEPN domain-containing protein</fullName>
    </recommendedName>
</protein>
<keyword evidence="3" id="KW-1185">Reference proteome</keyword>
<reference evidence="2 3" key="1">
    <citation type="journal article" date="2019" name="Int. J. Syst. Evol. Microbiol.">
        <title>The Global Catalogue of Microorganisms (GCM) 10K type strain sequencing project: providing services to taxonomists for standard genome sequencing and annotation.</title>
        <authorList>
            <consortium name="The Broad Institute Genomics Platform"/>
            <consortium name="The Broad Institute Genome Sequencing Center for Infectious Disease"/>
            <person name="Wu L."/>
            <person name="Ma J."/>
        </authorList>
    </citation>
    <scope>NUCLEOTIDE SEQUENCE [LARGE SCALE GENOMIC DNA]</scope>
    <source>
        <strain evidence="2 3">CGMCC 1.3240</strain>
    </source>
</reference>
<gene>
    <name evidence="2" type="ORF">ACFQGH_01215</name>
</gene>
<accession>A0ABD5V230</accession>
<proteinExistence type="predicted"/>
<evidence type="ECO:0000313" key="2">
    <source>
        <dbReference type="EMBL" id="MFC6903811.1"/>
    </source>
</evidence>
<name>A0ABD5V230_9EURY</name>
<feature type="compositionally biased region" description="Basic and acidic residues" evidence="1">
    <location>
        <begin position="1"/>
        <end position="16"/>
    </location>
</feature>
<comment type="caution">
    <text evidence="2">The sequence shown here is derived from an EMBL/GenBank/DDBJ whole genome shotgun (WGS) entry which is preliminary data.</text>
</comment>